<reference evidence="1 2" key="1">
    <citation type="journal article" date="2023" name="Hortic Res">
        <title>Pangenome of water caltrop reveals structural variations and asymmetric subgenome divergence after allopolyploidization.</title>
        <authorList>
            <person name="Zhang X."/>
            <person name="Chen Y."/>
            <person name="Wang L."/>
            <person name="Yuan Y."/>
            <person name="Fang M."/>
            <person name="Shi L."/>
            <person name="Lu R."/>
            <person name="Comes H.P."/>
            <person name="Ma Y."/>
            <person name="Chen Y."/>
            <person name="Huang G."/>
            <person name="Zhou Y."/>
            <person name="Zheng Z."/>
            <person name="Qiu Y."/>
        </authorList>
    </citation>
    <scope>NUCLEOTIDE SEQUENCE [LARGE SCALE GENOMIC DNA]</scope>
    <source>
        <tissue evidence="1">Roots</tissue>
    </source>
</reference>
<evidence type="ECO:0000313" key="1">
    <source>
        <dbReference type="EMBL" id="KAK4769745.1"/>
    </source>
</evidence>
<sequence>MPRQVCVVIRSQQDERMALKFFYWAERQWRYRHDPIVYAVMLEILSKTKLYQGAPRILRLIERKGISRPPEVFQCVMISYSRAWRLRDSLTLLTLMQKVGDEKW</sequence>
<gene>
    <name evidence="1" type="ORF">SAY87_030277</name>
</gene>
<dbReference type="Gene3D" id="1.25.40.10">
    <property type="entry name" value="Tetratricopeptide repeat domain"/>
    <property type="match status" value="1"/>
</dbReference>
<evidence type="ECO:0000313" key="2">
    <source>
        <dbReference type="Proteomes" id="UP001345219"/>
    </source>
</evidence>
<dbReference type="AlphaFoldDB" id="A0AAN7QMV9"/>
<dbReference type="InterPro" id="IPR011990">
    <property type="entry name" value="TPR-like_helical_dom_sf"/>
</dbReference>
<organism evidence="1 2">
    <name type="scientific">Trapa incisa</name>
    <dbReference type="NCBI Taxonomy" id="236973"/>
    <lineage>
        <taxon>Eukaryota</taxon>
        <taxon>Viridiplantae</taxon>
        <taxon>Streptophyta</taxon>
        <taxon>Embryophyta</taxon>
        <taxon>Tracheophyta</taxon>
        <taxon>Spermatophyta</taxon>
        <taxon>Magnoliopsida</taxon>
        <taxon>eudicotyledons</taxon>
        <taxon>Gunneridae</taxon>
        <taxon>Pentapetalae</taxon>
        <taxon>rosids</taxon>
        <taxon>malvids</taxon>
        <taxon>Myrtales</taxon>
        <taxon>Lythraceae</taxon>
        <taxon>Trapa</taxon>
    </lineage>
</organism>
<evidence type="ECO:0008006" key="3">
    <source>
        <dbReference type="Google" id="ProtNLM"/>
    </source>
</evidence>
<accession>A0AAN7QMV9</accession>
<keyword evidence="2" id="KW-1185">Reference proteome</keyword>
<dbReference type="EMBL" id="JAXIOK010000005">
    <property type="protein sequence ID" value="KAK4769745.1"/>
    <property type="molecule type" value="Genomic_DNA"/>
</dbReference>
<protein>
    <recommendedName>
        <fullName evidence="3">Pentatricopeptide repeat-containing protein</fullName>
    </recommendedName>
</protein>
<dbReference type="Proteomes" id="UP001345219">
    <property type="component" value="Chromosome 24"/>
</dbReference>
<name>A0AAN7QMV9_9MYRT</name>
<proteinExistence type="predicted"/>
<comment type="caution">
    <text evidence="1">The sequence shown here is derived from an EMBL/GenBank/DDBJ whole genome shotgun (WGS) entry which is preliminary data.</text>
</comment>